<evidence type="ECO:0000259" key="2">
    <source>
        <dbReference type="Pfam" id="PF13086"/>
    </source>
</evidence>
<dbReference type="Proteomes" id="UP000815325">
    <property type="component" value="Unassembled WGS sequence"/>
</dbReference>
<evidence type="ECO:0000259" key="3">
    <source>
        <dbReference type="Pfam" id="PF13087"/>
    </source>
</evidence>
<keyword evidence="4" id="KW-0378">Hydrolase</keyword>
<name>A0ABQ7H1Z6_DUNSA</name>
<feature type="region of interest" description="Disordered" evidence="1">
    <location>
        <begin position="176"/>
        <end position="223"/>
    </location>
</feature>
<dbReference type="InterPro" id="IPR027417">
    <property type="entry name" value="P-loop_NTPase"/>
</dbReference>
<dbReference type="SUPFAM" id="SSF52540">
    <property type="entry name" value="P-loop containing nucleoside triphosphate hydrolases"/>
    <property type="match status" value="1"/>
</dbReference>
<dbReference type="GO" id="GO:0016787">
    <property type="term" value="F:hydrolase activity"/>
    <property type="evidence" value="ECO:0007669"/>
    <property type="project" value="UniProtKB-KW"/>
</dbReference>
<feature type="compositionally biased region" description="Low complexity" evidence="1">
    <location>
        <begin position="29"/>
        <end position="43"/>
    </location>
</feature>
<dbReference type="InterPro" id="IPR047187">
    <property type="entry name" value="SF1_C_Upf1"/>
</dbReference>
<keyword evidence="5" id="KW-1185">Reference proteome</keyword>
<evidence type="ECO:0000256" key="1">
    <source>
        <dbReference type="SAM" id="MobiDB-lite"/>
    </source>
</evidence>
<dbReference type="EMBL" id="MU069501">
    <property type="protein sequence ID" value="KAF5840888.1"/>
    <property type="molecule type" value="Genomic_DNA"/>
</dbReference>
<dbReference type="PANTHER" id="PTHR10887">
    <property type="entry name" value="DNA2/NAM7 HELICASE FAMILY"/>
    <property type="match status" value="1"/>
</dbReference>
<accession>A0ABQ7H1Z6</accession>
<dbReference type="Gene3D" id="3.40.50.300">
    <property type="entry name" value="P-loop containing nucleotide triphosphate hydrolases"/>
    <property type="match status" value="2"/>
</dbReference>
<reference evidence="4" key="1">
    <citation type="submission" date="2017-08" db="EMBL/GenBank/DDBJ databases">
        <authorList>
            <person name="Polle J.E."/>
            <person name="Barry K."/>
            <person name="Cushman J."/>
            <person name="Schmutz J."/>
            <person name="Tran D."/>
            <person name="Hathwaick L.T."/>
            <person name="Yim W.C."/>
            <person name="Jenkins J."/>
            <person name="Mckie-Krisberg Z.M."/>
            <person name="Prochnik S."/>
            <person name="Lindquist E."/>
            <person name="Dockter R.B."/>
            <person name="Adam C."/>
            <person name="Molina H."/>
            <person name="Bunkerborg J."/>
            <person name="Jin E."/>
            <person name="Buchheim M."/>
            <person name="Magnuson J."/>
        </authorList>
    </citation>
    <scope>NUCLEOTIDE SEQUENCE</scope>
    <source>
        <strain evidence="4">CCAP 19/18</strain>
    </source>
</reference>
<organism evidence="4 5">
    <name type="scientific">Dunaliella salina</name>
    <name type="common">Green alga</name>
    <name type="synonym">Protococcus salinus</name>
    <dbReference type="NCBI Taxonomy" id="3046"/>
    <lineage>
        <taxon>Eukaryota</taxon>
        <taxon>Viridiplantae</taxon>
        <taxon>Chlorophyta</taxon>
        <taxon>core chlorophytes</taxon>
        <taxon>Chlorophyceae</taxon>
        <taxon>CS clade</taxon>
        <taxon>Chlamydomonadales</taxon>
        <taxon>Dunaliellaceae</taxon>
        <taxon>Dunaliella</taxon>
    </lineage>
</organism>
<comment type="caution">
    <text evidence="4">The sequence shown here is derived from an EMBL/GenBank/DDBJ whole genome shotgun (WGS) entry which is preliminary data.</text>
</comment>
<gene>
    <name evidence="4" type="ORF">DUNSADRAFT_15256</name>
</gene>
<feature type="compositionally biased region" description="Pro residues" evidence="1">
    <location>
        <begin position="212"/>
        <end position="223"/>
    </location>
</feature>
<dbReference type="Pfam" id="PF13086">
    <property type="entry name" value="AAA_11"/>
    <property type="match status" value="1"/>
</dbReference>
<feature type="compositionally biased region" description="Low complexity" evidence="1">
    <location>
        <begin position="180"/>
        <end position="190"/>
    </location>
</feature>
<protein>
    <submittedName>
        <fullName evidence="4">P-loop containing nucleoside triphosphate hydrolase protein</fullName>
    </submittedName>
</protein>
<evidence type="ECO:0000313" key="4">
    <source>
        <dbReference type="EMBL" id="KAF5840888.1"/>
    </source>
</evidence>
<dbReference type="CDD" id="cd18808">
    <property type="entry name" value="SF1_C_Upf1"/>
    <property type="match status" value="1"/>
</dbReference>
<proteinExistence type="predicted"/>
<dbReference type="InterPro" id="IPR041679">
    <property type="entry name" value="DNA2/NAM7-like_C"/>
</dbReference>
<dbReference type="Pfam" id="PF13087">
    <property type="entry name" value="AAA_12"/>
    <property type="match status" value="1"/>
</dbReference>
<feature type="region of interest" description="Disordered" evidence="1">
    <location>
        <begin position="16"/>
        <end position="45"/>
    </location>
</feature>
<sequence length="541" mass="60253">MSRVQAEAAQLRQAEIAGARSIRARNPHQQRVVEQQQQRAAEQQQRRVAEQLRQQALQRENHESRALQQWAEGVLHMVYMHLVREAPDEVAQLATPDVLAWWMAGIDWATLQRGGQTVSMHAAPFAARTAAANGSQLGPPFSPVKCEWMGSSAVDASAAGMPWWVKMWVATGCSAQTPAQQQQQQGQNNKNTRKRNAKARQKGEQQPQEAAPSPPSTLMPEPPPLWQLPWIERWKLMDAWLCEMRMSWAGDYANMLSRSEQIRTQLAALHDSSKEAVLKKARVIGCTTTGLAGQKLLLEGAVKPGVVLVEEAAELLESHVLTSLSTGTQHLVMIGDHKQLKPKVEHYPLSVQSGMGHNLNISLFERLVNQGFPYATLSVQHRMHPCISSMIRPTYPDLTDHATTHGRKPLLGISGQQHVVFIDHRQPEEQELAQSLESEQPMSKSNKYEALMVVAIAKYLMQQGYAAHDLVLLTTYLGQLLEIQQALAKENLQVQFSDRDAQQLLEAGGEQASAQGNLGGAGLRVATVDNFQERKKEKIHY</sequence>
<feature type="domain" description="DNA2/NAM7 helicase-like C-terminal" evidence="3">
    <location>
        <begin position="360"/>
        <end position="539"/>
    </location>
</feature>
<dbReference type="InterPro" id="IPR041677">
    <property type="entry name" value="DNA2/NAM7_AAA_11"/>
</dbReference>
<dbReference type="PANTHER" id="PTHR10887:SF341">
    <property type="entry name" value="NFX1-TYPE ZINC FINGER-CONTAINING PROTEIN 1"/>
    <property type="match status" value="1"/>
</dbReference>
<feature type="compositionally biased region" description="Basic residues" evidence="1">
    <location>
        <begin position="191"/>
        <end position="200"/>
    </location>
</feature>
<dbReference type="InterPro" id="IPR045055">
    <property type="entry name" value="DNA2/NAM7-like"/>
</dbReference>
<evidence type="ECO:0000313" key="5">
    <source>
        <dbReference type="Proteomes" id="UP000815325"/>
    </source>
</evidence>
<feature type="domain" description="DNA2/NAM7 helicase helicase" evidence="2">
    <location>
        <begin position="182"/>
        <end position="344"/>
    </location>
</feature>